<dbReference type="Proteomes" id="UP000219994">
    <property type="component" value="Unassembled WGS sequence"/>
</dbReference>
<evidence type="ECO:0000256" key="5">
    <source>
        <dbReference type="ARBA" id="ARBA00022801"/>
    </source>
</evidence>
<evidence type="ECO:0000256" key="1">
    <source>
        <dbReference type="ARBA" id="ARBA00000677"/>
    </source>
</evidence>
<dbReference type="GO" id="GO:0004252">
    <property type="term" value="F:serine-type endopeptidase activity"/>
    <property type="evidence" value="ECO:0007669"/>
    <property type="project" value="InterPro"/>
</dbReference>
<proteinExistence type="inferred from homology"/>
<sequence>MLIILVLAVFASFLVKTFLIRSFYIPSASMENTLMINDRIIVNELVPNLVPISRGDVVVFRDPGGWLAASPPPPNQPPLVAAVEGFLSFVGLAAPDSNDHLVKRVIGLPGDHVVCCNVRGQMSVNGVPLTEPYINFPKGETKASADSFDVVVPKNSLWVMGDNRYMSKDSRYNTTTPLKGFVPVSNVVGRVFVISWPVSRWTWLGSYPDVFDLVPPAAKNETTSSGK</sequence>
<dbReference type="PANTHER" id="PTHR43390:SF1">
    <property type="entry name" value="CHLOROPLAST PROCESSING PEPTIDASE"/>
    <property type="match status" value="1"/>
</dbReference>
<comment type="subcellular location">
    <subcellularLocation>
        <location evidence="2">Cell membrane</location>
        <topology evidence="2">Single-pass type II membrane protein</topology>
    </subcellularLocation>
    <subcellularLocation>
        <location evidence="7">Membrane</location>
        <topology evidence="7">Single-pass type II membrane protein</topology>
    </subcellularLocation>
</comment>
<dbReference type="GO" id="GO:0005886">
    <property type="term" value="C:plasma membrane"/>
    <property type="evidence" value="ECO:0007669"/>
    <property type="project" value="UniProtKB-SubCell"/>
</dbReference>
<dbReference type="PRINTS" id="PR00727">
    <property type="entry name" value="LEADERPTASE"/>
</dbReference>
<feature type="active site" evidence="6">
    <location>
        <position position="29"/>
    </location>
</feature>
<evidence type="ECO:0000256" key="4">
    <source>
        <dbReference type="ARBA" id="ARBA00013208"/>
    </source>
</evidence>
<evidence type="ECO:0000313" key="10">
    <source>
        <dbReference type="Proteomes" id="UP000219994"/>
    </source>
</evidence>
<evidence type="ECO:0000256" key="7">
    <source>
        <dbReference type="RuleBase" id="RU362042"/>
    </source>
</evidence>
<feature type="domain" description="Peptidase S26" evidence="8">
    <location>
        <begin position="4"/>
        <end position="196"/>
    </location>
</feature>
<dbReference type="Pfam" id="PF10502">
    <property type="entry name" value="Peptidase_S26"/>
    <property type="match status" value="1"/>
</dbReference>
<evidence type="ECO:0000259" key="8">
    <source>
        <dbReference type="Pfam" id="PF10502"/>
    </source>
</evidence>
<dbReference type="PANTHER" id="PTHR43390">
    <property type="entry name" value="SIGNAL PEPTIDASE I"/>
    <property type="match status" value="1"/>
</dbReference>
<feature type="active site" evidence="6">
    <location>
        <position position="103"/>
    </location>
</feature>
<dbReference type="NCBIfam" id="TIGR02227">
    <property type="entry name" value="sigpep_I_bact"/>
    <property type="match status" value="1"/>
</dbReference>
<dbReference type="InterPro" id="IPR000223">
    <property type="entry name" value="Pept_S26A_signal_pept_1"/>
</dbReference>
<name>A0A2A6FU41_9MICO</name>
<keyword evidence="7" id="KW-0645">Protease</keyword>
<dbReference type="EC" id="3.4.21.89" evidence="4 7"/>
<protein>
    <recommendedName>
        <fullName evidence="4 7">Signal peptidase I</fullName>
        <ecNumber evidence="4 7">3.4.21.89</ecNumber>
    </recommendedName>
</protein>
<evidence type="ECO:0000313" key="9">
    <source>
        <dbReference type="EMBL" id="PDQ36177.1"/>
    </source>
</evidence>
<dbReference type="InterPro" id="IPR019533">
    <property type="entry name" value="Peptidase_S26"/>
</dbReference>
<dbReference type="GO" id="GO:0006465">
    <property type="term" value="P:signal peptide processing"/>
    <property type="evidence" value="ECO:0007669"/>
    <property type="project" value="InterPro"/>
</dbReference>
<dbReference type="CDD" id="cd06530">
    <property type="entry name" value="S26_SPase_I"/>
    <property type="match status" value="1"/>
</dbReference>
<comment type="catalytic activity">
    <reaction evidence="1 7">
        <text>Cleavage of hydrophobic, N-terminal signal or leader sequences from secreted and periplasmic proteins.</text>
        <dbReference type="EC" id="3.4.21.89"/>
    </reaction>
</comment>
<keyword evidence="5 7" id="KW-0378">Hydrolase</keyword>
<dbReference type="AlphaFoldDB" id="A0A2A6FU41"/>
<dbReference type="InterPro" id="IPR019758">
    <property type="entry name" value="Pept_S26A_signal_pept_1_CS"/>
</dbReference>
<dbReference type="PROSITE" id="PS00761">
    <property type="entry name" value="SPASE_I_3"/>
    <property type="match status" value="1"/>
</dbReference>
<dbReference type="SUPFAM" id="SSF51306">
    <property type="entry name" value="LexA/Signal peptidase"/>
    <property type="match status" value="1"/>
</dbReference>
<dbReference type="EMBL" id="NAEP01000023">
    <property type="protein sequence ID" value="PDQ36177.1"/>
    <property type="molecule type" value="Genomic_DNA"/>
</dbReference>
<dbReference type="Gene3D" id="2.10.109.10">
    <property type="entry name" value="Umud Fragment, subunit A"/>
    <property type="match status" value="1"/>
</dbReference>
<evidence type="ECO:0000256" key="3">
    <source>
        <dbReference type="ARBA" id="ARBA00009370"/>
    </source>
</evidence>
<gene>
    <name evidence="9" type="ORF">B5766_02615</name>
</gene>
<comment type="similarity">
    <text evidence="3 7">Belongs to the peptidase S26 family.</text>
</comment>
<evidence type="ECO:0000256" key="6">
    <source>
        <dbReference type="PIRSR" id="PIRSR600223-1"/>
    </source>
</evidence>
<organism evidence="9 10">
    <name type="scientific">Candidatus Lumbricidiphila eiseniae</name>
    <dbReference type="NCBI Taxonomy" id="1969409"/>
    <lineage>
        <taxon>Bacteria</taxon>
        <taxon>Bacillati</taxon>
        <taxon>Actinomycetota</taxon>
        <taxon>Actinomycetes</taxon>
        <taxon>Micrococcales</taxon>
        <taxon>Microbacteriaceae</taxon>
        <taxon>Candidatus Lumbricidiphila</taxon>
    </lineage>
</organism>
<dbReference type="InterPro" id="IPR036286">
    <property type="entry name" value="LexA/Signal_pep-like_sf"/>
</dbReference>
<accession>A0A2A6FU41</accession>
<dbReference type="GO" id="GO:0009003">
    <property type="term" value="F:signal peptidase activity"/>
    <property type="evidence" value="ECO:0007669"/>
    <property type="project" value="UniProtKB-EC"/>
</dbReference>
<reference evidence="10" key="1">
    <citation type="submission" date="2017-03" db="EMBL/GenBank/DDBJ databases">
        <authorList>
            <person name="Lund M.B."/>
        </authorList>
    </citation>
    <scope>NUCLEOTIDE SEQUENCE [LARGE SCALE GENOMIC DNA]</scope>
</reference>
<comment type="caution">
    <text evidence="9">The sequence shown here is derived from an EMBL/GenBank/DDBJ whole genome shotgun (WGS) entry which is preliminary data.</text>
</comment>
<evidence type="ECO:0000256" key="2">
    <source>
        <dbReference type="ARBA" id="ARBA00004401"/>
    </source>
</evidence>